<dbReference type="GO" id="GO:0009060">
    <property type="term" value="P:aerobic respiration"/>
    <property type="evidence" value="ECO:0007669"/>
    <property type="project" value="TreeGrafter"/>
</dbReference>
<feature type="domain" description="4Fe-4S ferredoxin-type" evidence="10">
    <location>
        <begin position="180"/>
        <end position="209"/>
    </location>
</feature>
<evidence type="ECO:0000256" key="3">
    <source>
        <dbReference type="ARBA" id="ARBA00022519"/>
    </source>
</evidence>
<feature type="domain" description="4Fe-4S ferredoxin-type" evidence="10">
    <location>
        <begin position="141"/>
        <end position="170"/>
    </location>
</feature>
<feature type="binding site" evidence="9">
    <location>
        <position position="150"/>
    </location>
    <ligand>
        <name>[4Fe-4S] cluster</name>
        <dbReference type="ChEBI" id="CHEBI:49883"/>
        <label>1</label>
    </ligand>
</feature>
<dbReference type="SUPFAM" id="SSF46548">
    <property type="entry name" value="alpha-helical ferredoxin"/>
    <property type="match status" value="1"/>
</dbReference>
<dbReference type="GO" id="GO:0051539">
    <property type="term" value="F:4 iron, 4 sulfur cluster binding"/>
    <property type="evidence" value="ECO:0007669"/>
    <property type="project" value="UniProtKB-KW"/>
</dbReference>
<comment type="function">
    <text evidence="9">NDH-1 shuttles electrons from NADH, via FMN and iron-sulfur (Fe-S) centers, to quinones in the respiratory chain. The immediate electron acceptor for the enzyme in this species is believed to be ubiquinone. Couples the redox reaction to proton translocation (for every two electrons transferred, four hydrogen ions are translocated across the cytoplasmic membrane), and thus conserves the redox energy in a proton gradient.</text>
</comment>
<name>A0A377PRL7_9HELI</name>
<keyword evidence="9" id="KW-0472">Membrane</keyword>
<organism evidence="11 12">
    <name type="scientific">Helicobacter muridarum</name>
    <dbReference type="NCBI Taxonomy" id="216"/>
    <lineage>
        <taxon>Bacteria</taxon>
        <taxon>Pseudomonadati</taxon>
        <taxon>Campylobacterota</taxon>
        <taxon>Epsilonproteobacteria</taxon>
        <taxon>Campylobacterales</taxon>
        <taxon>Helicobacteraceae</taxon>
        <taxon>Helicobacter</taxon>
    </lineage>
</organism>
<dbReference type="GO" id="GO:0050136">
    <property type="term" value="F:NADH dehydrogenase (quinone) (non-electrogenic) activity"/>
    <property type="evidence" value="ECO:0007669"/>
    <property type="project" value="UniProtKB-UniRule"/>
</dbReference>
<feature type="binding site" evidence="9">
    <location>
        <position position="160"/>
    </location>
    <ligand>
        <name>[4Fe-4S] cluster</name>
        <dbReference type="ChEBI" id="CHEBI:49883"/>
        <label>2</label>
    </ligand>
</feature>
<dbReference type="GO" id="GO:0005886">
    <property type="term" value="C:plasma membrane"/>
    <property type="evidence" value="ECO:0007669"/>
    <property type="project" value="UniProtKB-SubCell"/>
</dbReference>
<proteinExistence type="inferred from homology"/>
<dbReference type="InterPro" id="IPR010226">
    <property type="entry name" value="NADH_quinone_OxRdtase_chainI"/>
</dbReference>
<dbReference type="EMBL" id="UGJE01000002">
    <property type="protein sequence ID" value="STQ85486.1"/>
    <property type="molecule type" value="Genomic_DNA"/>
</dbReference>
<keyword evidence="9" id="KW-1003">Cell membrane</keyword>
<keyword evidence="7 9" id="KW-0408">Iron</keyword>
<keyword evidence="9" id="KW-0520">NAD</keyword>
<dbReference type="PROSITE" id="PS00198">
    <property type="entry name" value="4FE4S_FER_1"/>
    <property type="match status" value="1"/>
</dbReference>
<keyword evidence="5" id="KW-0677">Repeat</keyword>
<dbReference type="Proteomes" id="UP000255139">
    <property type="component" value="Unassembled WGS sequence"/>
</dbReference>
<keyword evidence="2 9" id="KW-0004">4Fe-4S</keyword>
<comment type="catalytic activity">
    <reaction evidence="9">
        <text>a quinone + NADH + 5 H(+)(in) = a quinol + NAD(+) + 4 H(+)(out)</text>
        <dbReference type="Rhea" id="RHEA:57888"/>
        <dbReference type="ChEBI" id="CHEBI:15378"/>
        <dbReference type="ChEBI" id="CHEBI:24646"/>
        <dbReference type="ChEBI" id="CHEBI:57540"/>
        <dbReference type="ChEBI" id="CHEBI:57945"/>
        <dbReference type="ChEBI" id="CHEBI:132124"/>
    </reaction>
</comment>
<feature type="binding site" evidence="9">
    <location>
        <position position="199"/>
    </location>
    <ligand>
        <name>[4Fe-4S] cluster</name>
        <dbReference type="ChEBI" id="CHEBI:49883"/>
        <label>1</label>
    </ligand>
</feature>
<evidence type="ECO:0000256" key="8">
    <source>
        <dbReference type="ARBA" id="ARBA00023014"/>
    </source>
</evidence>
<dbReference type="InterPro" id="IPR017900">
    <property type="entry name" value="4Fe4S_Fe_S_CS"/>
</dbReference>
<dbReference type="Pfam" id="PF12838">
    <property type="entry name" value="Fer4_7"/>
    <property type="match status" value="1"/>
</dbReference>
<keyword evidence="9" id="KW-0830">Ubiquinone</keyword>
<protein>
    <recommendedName>
        <fullName evidence="9">NADH-quinone oxidoreductase subunit I</fullName>
        <ecNumber evidence="9">7.1.1.-</ecNumber>
    </recommendedName>
    <alternativeName>
        <fullName evidence="9">NADH dehydrogenase I subunit I</fullName>
    </alternativeName>
    <alternativeName>
        <fullName evidence="9">NDH-1 subunit I</fullName>
    </alternativeName>
</protein>
<dbReference type="GO" id="GO:0048038">
    <property type="term" value="F:quinone binding"/>
    <property type="evidence" value="ECO:0007669"/>
    <property type="project" value="UniProtKB-KW"/>
</dbReference>
<dbReference type="AlphaFoldDB" id="A0A377PRL7"/>
<keyword evidence="6 9" id="KW-1278">Translocase</keyword>
<feature type="binding site" evidence="9">
    <location>
        <position position="195"/>
    </location>
    <ligand>
        <name>[4Fe-4S] cluster</name>
        <dbReference type="ChEBI" id="CHEBI:49883"/>
        <label>2</label>
    </ligand>
</feature>
<feature type="binding site" evidence="9">
    <location>
        <position position="153"/>
    </location>
    <ligand>
        <name>[4Fe-4S] cluster</name>
        <dbReference type="ChEBI" id="CHEBI:49883"/>
        <label>1</label>
    </ligand>
</feature>
<dbReference type="PROSITE" id="PS51379">
    <property type="entry name" value="4FE4S_FER_2"/>
    <property type="match status" value="2"/>
</dbReference>
<evidence type="ECO:0000259" key="10">
    <source>
        <dbReference type="PROSITE" id="PS51379"/>
    </source>
</evidence>
<comment type="subunit">
    <text evidence="9">NDH-1 is composed of 14 different subunits. Subunits NuoA, H, J, K, L, M, N constitute the membrane sector of the complex.</text>
</comment>
<dbReference type="PANTHER" id="PTHR10849">
    <property type="entry name" value="NADH DEHYDROGENASE UBIQUINONE IRON-SULFUR PROTEIN 8, MITOCHONDRIAL"/>
    <property type="match status" value="1"/>
</dbReference>
<evidence type="ECO:0000256" key="9">
    <source>
        <dbReference type="HAMAP-Rule" id="MF_01351"/>
    </source>
</evidence>
<dbReference type="Gene3D" id="3.30.70.3270">
    <property type="match status" value="1"/>
</dbReference>
<evidence type="ECO:0000256" key="7">
    <source>
        <dbReference type="ARBA" id="ARBA00023004"/>
    </source>
</evidence>
<evidence type="ECO:0000256" key="5">
    <source>
        <dbReference type="ARBA" id="ARBA00022737"/>
    </source>
</evidence>
<dbReference type="NCBIfam" id="NF004542">
    <property type="entry name" value="PRK05888.2-3"/>
    <property type="match status" value="1"/>
</dbReference>
<dbReference type="EC" id="7.1.1.-" evidence="9"/>
<evidence type="ECO:0000256" key="1">
    <source>
        <dbReference type="ARBA" id="ARBA00010277"/>
    </source>
</evidence>
<evidence type="ECO:0000313" key="11">
    <source>
        <dbReference type="EMBL" id="STQ85486.1"/>
    </source>
</evidence>
<keyword evidence="4 9" id="KW-0479">Metal-binding</keyword>
<comment type="subcellular location">
    <subcellularLocation>
        <location evidence="9">Cell membrane</location>
        <topology evidence="9">Peripheral membrane protein</topology>
    </subcellularLocation>
</comment>
<gene>
    <name evidence="9 11" type="primary">nuoI</name>
    <name evidence="11" type="ORF">NCTC12714_00271</name>
</gene>
<keyword evidence="11" id="KW-0560">Oxidoreductase</keyword>
<accession>A0A377PRL7</accession>
<reference evidence="11 12" key="1">
    <citation type="submission" date="2018-06" db="EMBL/GenBank/DDBJ databases">
        <authorList>
            <consortium name="Pathogen Informatics"/>
            <person name="Doyle S."/>
        </authorList>
    </citation>
    <scope>NUCLEOTIDE SEQUENCE [LARGE SCALE GENOMIC DNA]</scope>
    <source>
        <strain evidence="11 12">NCTC12714</strain>
    </source>
</reference>
<keyword evidence="3" id="KW-0997">Cell inner membrane</keyword>
<evidence type="ECO:0000256" key="2">
    <source>
        <dbReference type="ARBA" id="ARBA00022485"/>
    </source>
</evidence>
<comment type="similarity">
    <text evidence="1 9">Belongs to the complex I 23 kDa subunit family.</text>
</comment>
<evidence type="ECO:0000256" key="6">
    <source>
        <dbReference type="ARBA" id="ARBA00022967"/>
    </source>
</evidence>
<keyword evidence="9" id="KW-0874">Quinone</keyword>
<dbReference type="InterPro" id="IPR017896">
    <property type="entry name" value="4Fe4S_Fe-S-bd"/>
</dbReference>
<comment type="cofactor">
    <cofactor evidence="9">
        <name>[4Fe-4S] cluster</name>
        <dbReference type="ChEBI" id="CHEBI:49883"/>
    </cofactor>
    <text evidence="9">Binds 2 [4Fe-4S] clusters per subunit.</text>
</comment>
<feature type="binding site" evidence="9">
    <location>
        <position position="192"/>
    </location>
    <ligand>
        <name>[4Fe-4S] cluster</name>
        <dbReference type="ChEBI" id="CHEBI:49883"/>
        <label>2</label>
    </ligand>
</feature>
<evidence type="ECO:0000256" key="4">
    <source>
        <dbReference type="ARBA" id="ARBA00022723"/>
    </source>
</evidence>
<sequence>METNQTKNDLIDVEKSSQLARVDSNINIESKSAKESHEDLANIDLASNYEDTIHSNHISTNEHVCQVDSKKHDYYFVPMESLPSNALQAFKRSAKLSLGLDLIKGMALTIKEFFSKPVTLNYPFETQPLSPRYRAVHDLQRMLESGSERCIGCGLCEKICTSNCIRILTHEGDDGRKKIDSYTINLGRCIYCGLCAEVCPELAIVMGNRFENASEQRAHFGLKEDFLKDLEEAKFHQQLEFDGFGSVRPNADSEIKQTPLDY</sequence>
<keyword evidence="8 9" id="KW-0411">Iron-sulfur</keyword>
<evidence type="ECO:0000313" key="12">
    <source>
        <dbReference type="Proteomes" id="UP000255139"/>
    </source>
</evidence>
<dbReference type="PANTHER" id="PTHR10849:SF20">
    <property type="entry name" value="NADH DEHYDROGENASE [UBIQUINONE] IRON-SULFUR PROTEIN 8, MITOCHONDRIAL"/>
    <property type="match status" value="1"/>
</dbReference>
<dbReference type="HAMAP" id="MF_01351">
    <property type="entry name" value="NDH1_NuoI"/>
    <property type="match status" value="1"/>
</dbReference>
<keyword evidence="12" id="KW-1185">Reference proteome</keyword>
<feature type="binding site" evidence="9">
    <location>
        <position position="189"/>
    </location>
    <ligand>
        <name>[4Fe-4S] cluster</name>
        <dbReference type="ChEBI" id="CHEBI:49883"/>
        <label>2</label>
    </ligand>
</feature>
<dbReference type="NCBIfam" id="TIGR01971">
    <property type="entry name" value="NuoI"/>
    <property type="match status" value="1"/>
</dbReference>
<feature type="binding site" evidence="9">
    <location>
        <position position="156"/>
    </location>
    <ligand>
        <name>[4Fe-4S] cluster</name>
        <dbReference type="ChEBI" id="CHEBI:49883"/>
        <label>1</label>
    </ligand>
</feature>
<dbReference type="GO" id="GO:0005506">
    <property type="term" value="F:iron ion binding"/>
    <property type="evidence" value="ECO:0007669"/>
    <property type="project" value="UniProtKB-UniRule"/>
</dbReference>